<protein>
    <submittedName>
        <fullName evidence="2">Uncharacterized protein</fullName>
    </submittedName>
</protein>
<evidence type="ECO:0000313" key="3">
    <source>
        <dbReference type="Proteomes" id="UP000515514"/>
    </source>
</evidence>
<keyword evidence="1" id="KW-1133">Transmembrane helix</keyword>
<dbReference type="RefSeq" id="WP_186991295.1">
    <property type="nucleotide sequence ID" value="NZ_CP052909.1"/>
</dbReference>
<evidence type="ECO:0000313" key="2">
    <source>
        <dbReference type="EMBL" id="QNJ97481.1"/>
    </source>
</evidence>
<keyword evidence="1" id="KW-0472">Membrane</keyword>
<keyword evidence="1" id="KW-0812">Transmembrane</keyword>
<sequence length="326" mass="37937">MAQNNNDEIDLGVVFRKLKEQYRNFLIWLYHCVQFVIRNIIILLVLLVVGIAAGYFWKENSKGEKITEVIIQNNFNSTNYVYNAILILKSKSKQGDLKFLSKYGFKTDEIEIKDLEITPIVNILDLAKKTKDEDRTFEEYMAQTDFEDDILLSEVFYTEYTYHRLLITGTHVAGDETIKSLINYLNSSDLYQEIKAVSIEETKAKIARNEKSIKDIEGVFESYVDSNAVAAAASQVYFKNNENNNLHFLLEEKRIIMDEIEKLKIELIKYDDVVSLINQPKFVSSVGILDRKTILVPFFLIFFFVAFSVIRSTYRKAKGWSDQRDR</sequence>
<organism evidence="2 3">
    <name type="scientific">Constantimarinum furrinae</name>
    <dbReference type="NCBI Taxonomy" id="2562285"/>
    <lineage>
        <taxon>Bacteria</taxon>
        <taxon>Pseudomonadati</taxon>
        <taxon>Bacteroidota</taxon>
        <taxon>Flavobacteriia</taxon>
        <taxon>Flavobacteriales</taxon>
        <taxon>Flavobacteriaceae</taxon>
        <taxon>Altibacter/Constantimarinum group</taxon>
        <taxon>Constantimarinum</taxon>
    </lineage>
</organism>
<dbReference type="EMBL" id="CP052909">
    <property type="protein sequence ID" value="QNJ97481.1"/>
    <property type="molecule type" value="Genomic_DNA"/>
</dbReference>
<dbReference type="KEGG" id="alti:ALE3EI_0906"/>
<feature type="transmembrane region" description="Helical" evidence="1">
    <location>
        <begin position="294"/>
        <end position="314"/>
    </location>
</feature>
<name>A0A7G8PT15_9FLAO</name>
<reference evidence="2 3" key="1">
    <citation type="submission" date="2020-04" db="EMBL/GenBank/DDBJ databases">
        <title>Genome sequence of Altibacter aquimarinus strain ALE3EI.</title>
        <authorList>
            <person name="Oh H.-M."/>
            <person name="Jang D."/>
        </authorList>
    </citation>
    <scope>NUCLEOTIDE SEQUENCE [LARGE SCALE GENOMIC DNA]</scope>
    <source>
        <strain evidence="2 3">ALE3EI</strain>
    </source>
</reference>
<accession>A0A7G8PT15</accession>
<dbReference type="AlphaFoldDB" id="A0A7G8PT15"/>
<evidence type="ECO:0000256" key="1">
    <source>
        <dbReference type="SAM" id="Phobius"/>
    </source>
</evidence>
<feature type="transmembrane region" description="Helical" evidence="1">
    <location>
        <begin position="25"/>
        <end position="57"/>
    </location>
</feature>
<proteinExistence type="predicted"/>
<gene>
    <name evidence="2" type="ORF">ALE3EI_0906</name>
</gene>
<keyword evidence="3" id="KW-1185">Reference proteome</keyword>
<dbReference type="Proteomes" id="UP000515514">
    <property type="component" value="Chromosome"/>
</dbReference>